<dbReference type="EMBL" id="ACOU01000002">
    <property type="protein sequence ID" value="EKX73568.1"/>
    <property type="molecule type" value="Genomic_DNA"/>
</dbReference>
<dbReference type="SUPFAM" id="SSF48371">
    <property type="entry name" value="ARM repeat"/>
    <property type="match status" value="1"/>
</dbReference>
<keyword evidence="2" id="KW-1185">Reference proteome</keyword>
<accession>L1LEG7</accession>
<dbReference type="InterPro" id="IPR011989">
    <property type="entry name" value="ARM-like"/>
</dbReference>
<gene>
    <name evidence="1" type="ORF">BEWA_036040</name>
</gene>
<reference evidence="1 2" key="1">
    <citation type="journal article" date="2012" name="BMC Genomics">
        <title>Comparative genomic analysis and phylogenetic position of Theileria equi.</title>
        <authorList>
            <person name="Kappmeyer L.S."/>
            <person name="Thiagarajan M."/>
            <person name="Herndon D.R."/>
            <person name="Ramsay J.D."/>
            <person name="Caler E."/>
            <person name="Djikeng A."/>
            <person name="Gillespie J.J."/>
            <person name="Lau A.O."/>
            <person name="Roalson E.H."/>
            <person name="Silva J.C."/>
            <person name="Silva M.G."/>
            <person name="Suarez C.E."/>
            <person name="Ueti M.W."/>
            <person name="Nene V.M."/>
            <person name="Mealey R.H."/>
            <person name="Knowles D.P."/>
            <person name="Brayton K.A."/>
        </authorList>
    </citation>
    <scope>NUCLEOTIDE SEQUENCE [LARGE SCALE GENOMIC DNA]</scope>
    <source>
        <strain evidence="1 2">WA</strain>
    </source>
</reference>
<dbReference type="Gene3D" id="1.25.10.10">
    <property type="entry name" value="Leucine-rich Repeat Variant"/>
    <property type="match status" value="1"/>
</dbReference>
<dbReference type="Proteomes" id="UP000031512">
    <property type="component" value="Unassembled WGS sequence"/>
</dbReference>
<evidence type="ECO:0000313" key="2">
    <source>
        <dbReference type="Proteomes" id="UP000031512"/>
    </source>
</evidence>
<name>L1LEG7_THEEQ</name>
<dbReference type="GeneID" id="15807972"/>
<protein>
    <submittedName>
        <fullName evidence="1">Uncharacterized protein</fullName>
    </submittedName>
</protein>
<sequence>MNASKRRDLYKPVNLDSSFVRKSMLTNHRQSERSRLLEASRQSGYDGKVLSFKNLNELLSELKKSIDSNSADATIAILGQLLGILKFDLGESEGAGVELLAQCLSSNNHQIVHLAISCILEIVDNNPGTVISQEYIAKLAAIFESCTKLVPTSADQIFVNILDSVLNLFIMSGFNNFDLITPYVSSIVDHGVKLLQQTKPSLFVKTFSAFLCVILESNTAGTQFHDMFAHYRCLDILIQIIKENYSNINKSFVSTERTMLGDILYAIFYFISSSYNTTYEDYQNVVYIVQTFLTGLEGVNIQRESFIPVDEFIVKMDSTFADVLIPLLQIISQCTTCKYPDIVNSSISIPNLQNILRNCFKSPHRSVKLVSLYLCTIMAEGSDQVIEFTIALIPDIIEILKSEENYDIRLESGVCIVSIYRNALYRKRLDAFKFQILDGFLKLFIQCKHDYTTVMVSLDYFELFLNIEPTAIEMLYEKNIIEILESAEFLHDDSVRLRISKFVENFDTIEPEDS</sequence>
<dbReference type="eggNOG" id="ENOG502SYRA">
    <property type="taxonomic scope" value="Eukaryota"/>
</dbReference>
<dbReference type="RefSeq" id="XP_004833020.1">
    <property type="nucleotide sequence ID" value="XM_004832963.1"/>
</dbReference>
<dbReference type="InterPro" id="IPR016024">
    <property type="entry name" value="ARM-type_fold"/>
</dbReference>
<dbReference type="AlphaFoldDB" id="L1LEG7"/>
<evidence type="ECO:0000313" key="1">
    <source>
        <dbReference type="EMBL" id="EKX73568.1"/>
    </source>
</evidence>
<proteinExistence type="predicted"/>
<organism evidence="1 2">
    <name type="scientific">Theileria equi strain WA</name>
    <dbReference type="NCBI Taxonomy" id="1537102"/>
    <lineage>
        <taxon>Eukaryota</taxon>
        <taxon>Sar</taxon>
        <taxon>Alveolata</taxon>
        <taxon>Apicomplexa</taxon>
        <taxon>Aconoidasida</taxon>
        <taxon>Piroplasmida</taxon>
        <taxon>Theileriidae</taxon>
        <taxon>Theileria</taxon>
    </lineage>
</organism>
<dbReference type="KEGG" id="beq:BEWA_036040"/>
<dbReference type="VEuPathDB" id="PiroplasmaDB:BEWA_036040"/>
<comment type="caution">
    <text evidence="1">The sequence shown here is derived from an EMBL/GenBank/DDBJ whole genome shotgun (WGS) entry which is preliminary data.</text>
</comment>